<dbReference type="AlphaFoldDB" id="A0A0H5C193"/>
<evidence type="ECO:0000259" key="1">
    <source>
        <dbReference type="Pfam" id="PF01408"/>
    </source>
</evidence>
<dbReference type="Gene3D" id="3.30.360.10">
    <property type="entry name" value="Dihydrodipicolinate Reductase, domain 2"/>
    <property type="match status" value="1"/>
</dbReference>
<evidence type="ECO:0000313" key="4">
    <source>
        <dbReference type="EMBL" id="ODV74768.1"/>
    </source>
</evidence>
<dbReference type="InterPro" id="IPR036291">
    <property type="entry name" value="NAD(P)-bd_dom_sf"/>
</dbReference>
<evidence type="ECO:0000313" key="3">
    <source>
        <dbReference type="EMBL" id="CEP21558.1"/>
    </source>
</evidence>
<dbReference type="EMBL" id="KV453927">
    <property type="protein sequence ID" value="ODV74768.1"/>
    <property type="molecule type" value="Genomic_DNA"/>
</dbReference>
<dbReference type="Proteomes" id="UP000038830">
    <property type="component" value="Unassembled WGS sequence"/>
</dbReference>
<proteinExistence type="predicted"/>
<dbReference type="GeneID" id="30986940"/>
<organism evidence="3 5">
    <name type="scientific">Cyberlindnera jadinii (strain ATCC 18201 / CBS 1600 / BCRC 20928 / JCM 3617 / NBRC 0987 / NRRL Y-1542)</name>
    <name type="common">Torula yeast</name>
    <name type="synonym">Candida utilis</name>
    <dbReference type="NCBI Taxonomy" id="983966"/>
    <lineage>
        <taxon>Eukaryota</taxon>
        <taxon>Fungi</taxon>
        <taxon>Dikarya</taxon>
        <taxon>Ascomycota</taxon>
        <taxon>Saccharomycotina</taxon>
        <taxon>Saccharomycetes</taxon>
        <taxon>Phaffomycetales</taxon>
        <taxon>Phaffomycetaceae</taxon>
        <taxon>Cyberlindnera</taxon>
    </lineage>
</organism>
<reference evidence="4 6" key="3">
    <citation type="journal article" date="2016" name="Proc. Natl. Acad. Sci. U.S.A.">
        <title>Comparative genomics of biotechnologically important yeasts.</title>
        <authorList>
            <person name="Riley R."/>
            <person name="Haridas S."/>
            <person name="Wolfe K.H."/>
            <person name="Lopes M.R."/>
            <person name="Hittinger C.T."/>
            <person name="Goeker M."/>
            <person name="Salamov A.A."/>
            <person name="Wisecaver J.H."/>
            <person name="Long T.M."/>
            <person name="Calvey C.H."/>
            <person name="Aerts A.L."/>
            <person name="Barry K.W."/>
            <person name="Choi C."/>
            <person name="Clum A."/>
            <person name="Coughlan A.Y."/>
            <person name="Deshpande S."/>
            <person name="Douglass A.P."/>
            <person name="Hanson S.J."/>
            <person name="Klenk H.-P."/>
            <person name="LaButti K.M."/>
            <person name="Lapidus A."/>
            <person name="Lindquist E.A."/>
            <person name="Lipzen A.M."/>
            <person name="Meier-Kolthoff J.P."/>
            <person name="Ohm R.A."/>
            <person name="Otillar R.P."/>
            <person name="Pangilinan J.L."/>
            <person name="Peng Y."/>
            <person name="Rokas A."/>
            <person name="Rosa C.A."/>
            <person name="Scheuner C."/>
            <person name="Sibirny A.A."/>
            <person name="Slot J.C."/>
            <person name="Stielow J.B."/>
            <person name="Sun H."/>
            <person name="Kurtzman C.P."/>
            <person name="Blackwell M."/>
            <person name="Grigoriev I.V."/>
            <person name="Jeffries T.W."/>
        </authorList>
    </citation>
    <scope>NUCLEOTIDE SEQUENCE [LARGE SCALE GENOMIC DNA]</scope>
    <source>
        <strain evidence="6">ATCC 18201 / CBS 1600 / BCRC 20928 / JCM 3617 / NBRC 0987 / NRRL Y-1542</strain>
        <strain evidence="4">NRRL Y-1542</strain>
    </source>
</reference>
<dbReference type="EMBL" id="CDQK01000002">
    <property type="protein sequence ID" value="CEP21558.1"/>
    <property type="molecule type" value="Genomic_DNA"/>
</dbReference>
<dbReference type="SUPFAM" id="SSF55347">
    <property type="entry name" value="Glyceraldehyde-3-phosphate dehydrogenase-like, C-terminal domain"/>
    <property type="match status" value="1"/>
</dbReference>
<dbReference type="RefSeq" id="XP_020071807.1">
    <property type="nucleotide sequence ID" value="XM_020212544.1"/>
</dbReference>
<dbReference type="Pfam" id="PF01408">
    <property type="entry name" value="GFO_IDH_MocA"/>
    <property type="match status" value="1"/>
</dbReference>
<dbReference type="OrthoDB" id="64915at2759"/>
<evidence type="ECO:0000313" key="5">
    <source>
        <dbReference type="Proteomes" id="UP000038830"/>
    </source>
</evidence>
<name>A0A0H5C193_CYBJN</name>
<reference evidence="3" key="1">
    <citation type="submission" date="2014-12" db="EMBL/GenBank/DDBJ databases">
        <authorList>
            <person name="Jaenicke S."/>
        </authorList>
    </citation>
    <scope>NUCLEOTIDE SEQUENCE [LARGE SCALE GENOMIC DNA]</scope>
    <source>
        <strain evidence="3">CBS1600</strain>
    </source>
</reference>
<evidence type="ECO:0000313" key="6">
    <source>
        <dbReference type="Proteomes" id="UP000094389"/>
    </source>
</evidence>
<accession>A0A0H5C193</accession>
<dbReference type="InterPro" id="IPR000683">
    <property type="entry name" value="Gfo/Idh/MocA-like_OxRdtase_N"/>
</dbReference>
<dbReference type="Pfam" id="PF02894">
    <property type="entry name" value="GFO_IDH_MocA_C"/>
    <property type="match status" value="1"/>
</dbReference>
<dbReference type="STRING" id="983966.A0A0H5C193"/>
<protein>
    <submittedName>
        <fullName evidence="4">NAD(P)-binding protein</fullName>
    </submittedName>
</protein>
<dbReference type="PANTHER" id="PTHR43708">
    <property type="entry name" value="CONSERVED EXPRESSED OXIDOREDUCTASE (EUROFUNG)"/>
    <property type="match status" value="1"/>
</dbReference>
<feature type="domain" description="Gfo/Idh/MocA-like oxidoreductase C-terminal" evidence="2">
    <location>
        <begin position="145"/>
        <end position="343"/>
    </location>
</feature>
<dbReference type="Proteomes" id="UP000094389">
    <property type="component" value="Unassembled WGS sequence"/>
</dbReference>
<dbReference type="InterPro" id="IPR004104">
    <property type="entry name" value="Gfo/Idh/MocA-like_OxRdtase_C"/>
</dbReference>
<gene>
    <name evidence="3" type="ORF">BN1211_1688</name>
    <name evidence="4" type="ORF">CYBJADRAFT_124649</name>
</gene>
<dbReference type="InterPro" id="IPR051317">
    <property type="entry name" value="Gfo/Idh/MocA_oxidoreduct"/>
</dbReference>
<dbReference type="GO" id="GO:0000166">
    <property type="term" value="F:nucleotide binding"/>
    <property type="evidence" value="ECO:0007669"/>
    <property type="project" value="InterPro"/>
</dbReference>
<dbReference type="PANTHER" id="PTHR43708:SF8">
    <property type="entry name" value="OXIDOREDUCTASE"/>
    <property type="match status" value="1"/>
</dbReference>
<accession>A0A1E4S5I2</accession>
<sequence>MSQNLNIGTVGTGIFATNNHLPAIQKLNEKFTPVAAFNRTKAKAIEFAKKADIPEQNVHDTLESIMSDKNVDVLDILVPVQFNLSTLEQAVSHGKPAIIEKPIAATLDDARAIVKLDKSTDIPIVIAENWLYLKIGDILLEQLPKIGNVLGFTYRYTGPYNKSNVFMNTPWRLKPEHIGGYLSDGGVHQLALLTKVVGPISSVSALTKQVRETSGSDDILFSTMHAESGVIGTFTYGSAFGATEKLGSFVIYGDAGSLTADFSAGKPLKITVMTGDSAQESKVESEIEFKENDTFGLADEFENLHEAVTKKDKSVIVSTPEKAFHHLAIVAAALESSKKGGDSIKVQKP</sequence>
<dbReference type="SUPFAM" id="SSF51735">
    <property type="entry name" value="NAD(P)-binding Rossmann-fold domains"/>
    <property type="match status" value="1"/>
</dbReference>
<keyword evidence="6" id="KW-1185">Reference proteome</keyword>
<feature type="domain" description="Gfo/Idh/MocA-like oxidoreductase N-terminal" evidence="1">
    <location>
        <begin position="5"/>
        <end position="120"/>
    </location>
</feature>
<reference evidence="5" key="2">
    <citation type="journal article" date="2015" name="J. Biotechnol.">
        <title>The structure of the Cyberlindnera jadinii genome and its relation to Candida utilis analyzed by the occurrence of single nucleotide polymorphisms.</title>
        <authorList>
            <person name="Rupp O."/>
            <person name="Brinkrolf K."/>
            <person name="Buerth C."/>
            <person name="Kunigo M."/>
            <person name="Schneider J."/>
            <person name="Jaenicke S."/>
            <person name="Goesmann A."/>
            <person name="Puehler A."/>
            <person name="Jaeger K.-E."/>
            <person name="Ernst J.F."/>
        </authorList>
    </citation>
    <scope>NUCLEOTIDE SEQUENCE [LARGE SCALE GENOMIC DNA]</scope>
    <source>
        <strain evidence="5">ATCC 18201 / CBS 1600 / BCRC 20928 / JCM 3617 / NBRC 0987 / NRRL Y-1542</strain>
    </source>
</reference>
<dbReference type="OMA" id="IWVGMDE"/>
<evidence type="ECO:0000259" key="2">
    <source>
        <dbReference type="Pfam" id="PF02894"/>
    </source>
</evidence>
<dbReference type="Gene3D" id="3.40.50.720">
    <property type="entry name" value="NAD(P)-binding Rossmann-like Domain"/>
    <property type="match status" value="1"/>
</dbReference>